<comment type="caution">
    <text evidence="2">The sequence shown here is derived from an EMBL/GenBank/DDBJ whole genome shotgun (WGS) entry which is preliminary data.</text>
</comment>
<dbReference type="GeneID" id="39876971"/>
<proteinExistence type="predicted"/>
<organism evidence="2 3">
    <name type="scientific">Babesia ovata</name>
    <dbReference type="NCBI Taxonomy" id="189622"/>
    <lineage>
        <taxon>Eukaryota</taxon>
        <taxon>Sar</taxon>
        <taxon>Alveolata</taxon>
        <taxon>Apicomplexa</taxon>
        <taxon>Aconoidasida</taxon>
        <taxon>Piroplasmida</taxon>
        <taxon>Babesiidae</taxon>
        <taxon>Babesia</taxon>
    </lineage>
</organism>
<dbReference type="EMBL" id="BDSA01000021">
    <property type="protein sequence ID" value="GBE63201.1"/>
    <property type="molecule type" value="Genomic_DNA"/>
</dbReference>
<keyword evidence="3" id="KW-1185">Reference proteome</keyword>
<evidence type="ECO:0000313" key="2">
    <source>
        <dbReference type="EMBL" id="GBE63201.1"/>
    </source>
</evidence>
<dbReference type="AlphaFoldDB" id="A0A2H6KJP3"/>
<dbReference type="OrthoDB" id="367191at2759"/>
<protein>
    <submittedName>
        <fullName evidence="2">Uncharacterized protein</fullName>
    </submittedName>
</protein>
<feature type="coiled-coil region" evidence="1">
    <location>
        <begin position="16"/>
        <end position="79"/>
    </location>
</feature>
<reference evidence="2 3" key="1">
    <citation type="journal article" date="2017" name="BMC Genomics">
        <title>Whole-genome assembly of Babesia ovata and comparative genomics between closely related pathogens.</title>
        <authorList>
            <person name="Yamagishi J."/>
            <person name="Asada M."/>
            <person name="Hakimi H."/>
            <person name="Tanaka T.Q."/>
            <person name="Sugimoto C."/>
            <person name="Kawazu S."/>
        </authorList>
    </citation>
    <scope>NUCLEOTIDE SEQUENCE [LARGE SCALE GENOMIC DNA]</scope>
    <source>
        <strain evidence="2 3">Miyake</strain>
    </source>
</reference>
<evidence type="ECO:0000256" key="1">
    <source>
        <dbReference type="SAM" id="Coils"/>
    </source>
</evidence>
<name>A0A2H6KJP3_9APIC</name>
<dbReference type="RefSeq" id="XP_028869444.1">
    <property type="nucleotide sequence ID" value="XM_029013611.1"/>
</dbReference>
<gene>
    <name evidence="2" type="ORF">BOVATA_046940</name>
</gene>
<accession>A0A2H6KJP3</accession>
<sequence>MKEGVCKTPSVSGPEIAELERLIEQKNQELEKQKESRERQINALKNALSVPKSKIESEISNRQKSVAELDRQIEAERKRQIDDFQKQGYDAEKAKKYVSIPYHLSNSLETEQAKLMSHEASLESLESLGMLITFHQSVQTPQSGECENILDKLCTGLQTFLGYNETSKGYDGTGIVYSDLDRLCDGVMSFLHGVLESVKDDPSVSTYSFISQKTLIKF</sequence>
<dbReference type="Proteomes" id="UP000236319">
    <property type="component" value="Unassembled WGS sequence"/>
</dbReference>
<dbReference type="VEuPathDB" id="PiroplasmaDB:BOVATA_046940"/>
<keyword evidence="1" id="KW-0175">Coiled coil</keyword>
<evidence type="ECO:0000313" key="3">
    <source>
        <dbReference type="Proteomes" id="UP000236319"/>
    </source>
</evidence>